<dbReference type="SUPFAM" id="SSF82153">
    <property type="entry name" value="FAS1 domain"/>
    <property type="match status" value="2"/>
</dbReference>
<dbReference type="InterPro" id="IPR003827">
    <property type="entry name" value="tRNA_yW-synthesising"/>
</dbReference>
<proteinExistence type="predicted"/>
<dbReference type="PANTHER" id="PTHR10900:SF77">
    <property type="entry name" value="FI19380P1"/>
    <property type="match status" value="1"/>
</dbReference>
<evidence type="ECO:0000256" key="1">
    <source>
        <dbReference type="ARBA" id="ARBA00012750"/>
    </source>
</evidence>
<evidence type="ECO:0000256" key="2">
    <source>
        <dbReference type="ARBA" id="ARBA00022603"/>
    </source>
</evidence>
<dbReference type="InterPro" id="IPR036378">
    <property type="entry name" value="FAS1_dom_sf"/>
</dbReference>
<dbReference type="Pfam" id="PF02676">
    <property type="entry name" value="TYW3"/>
    <property type="match status" value="1"/>
</dbReference>
<dbReference type="InterPro" id="IPR036602">
    <property type="entry name" value="tRNA_yW-synthesising-like_sf"/>
</dbReference>
<keyword evidence="3" id="KW-0808">Transferase</keyword>
<protein>
    <recommendedName>
        <fullName evidence="1">tRNA(Phe) 7-[(3-amino-3-carboxypropyl)-4-demethylwyosine(37)-N(4)]-methyltransferase</fullName>
        <ecNumber evidence="1">2.1.1.282</ecNumber>
    </recommendedName>
</protein>
<dbReference type="GO" id="GO:0008033">
    <property type="term" value="P:tRNA processing"/>
    <property type="evidence" value="ECO:0007669"/>
    <property type="project" value="UniProtKB-KW"/>
</dbReference>
<dbReference type="SMART" id="SM00554">
    <property type="entry name" value="FAS1"/>
    <property type="match status" value="2"/>
</dbReference>
<keyword evidence="8" id="KW-0732">Signal</keyword>
<evidence type="ECO:0000313" key="11">
    <source>
        <dbReference type="Proteomes" id="UP001302126"/>
    </source>
</evidence>
<evidence type="ECO:0000256" key="4">
    <source>
        <dbReference type="ARBA" id="ARBA00022691"/>
    </source>
</evidence>
<feature type="compositionally biased region" description="Basic and acidic residues" evidence="7">
    <location>
        <begin position="651"/>
        <end position="671"/>
    </location>
</feature>
<dbReference type="GO" id="GO:0032259">
    <property type="term" value="P:methylation"/>
    <property type="evidence" value="ECO:0007669"/>
    <property type="project" value="UniProtKB-KW"/>
</dbReference>
<dbReference type="InterPro" id="IPR050904">
    <property type="entry name" value="Adhesion/Biosynth-related"/>
</dbReference>
<dbReference type="Proteomes" id="UP001302126">
    <property type="component" value="Unassembled WGS sequence"/>
</dbReference>
<dbReference type="AlphaFoldDB" id="A0AAN6WW26"/>
<feature type="domain" description="FAS1" evidence="9">
    <location>
        <begin position="18"/>
        <end position="168"/>
    </location>
</feature>
<feature type="signal peptide" evidence="8">
    <location>
        <begin position="1"/>
        <end position="26"/>
    </location>
</feature>
<dbReference type="SUPFAM" id="SSF111278">
    <property type="entry name" value="SSo0622-like"/>
    <property type="match status" value="1"/>
</dbReference>
<keyword evidence="2 10" id="KW-0489">Methyltransferase</keyword>
<dbReference type="Gene3D" id="2.30.180.10">
    <property type="entry name" value="FAS1 domain"/>
    <property type="match status" value="2"/>
</dbReference>
<dbReference type="GO" id="GO:0016236">
    <property type="term" value="P:macroautophagy"/>
    <property type="evidence" value="ECO:0007669"/>
    <property type="project" value="TreeGrafter"/>
</dbReference>
<accession>A0AAN6WW26</accession>
<evidence type="ECO:0000256" key="3">
    <source>
        <dbReference type="ARBA" id="ARBA00022679"/>
    </source>
</evidence>
<dbReference type="Gene3D" id="3.30.1960.10">
    <property type="entry name" value="tRNA wybutosine-synthesizing-like"/>
    <property type="match status" value="1"/>
</dbReference>
<feature type="region of interest" description="Disordered" evidence="7">
    <location>
        <begin position="419"/>
        <end position="445"/>
    </location>
</feature>
<dbReference type="GO" id="GO:0008168">
    <property type="term" value="F:methyltransferase activity"/>
    <property type="evidence" value="ECO:0007669"/>
    <property type="project" value="UniProtKB-KW"/>
</dbReference>
<comment type="caution">
    <text evidence="10">The sequence shown here is derived from an EMBL/GenBank/DDBJ whole genome shotgun (WGS) entry which is preliminary data.</text>
</comment>
<dbReference type="GO" id="GO:0000329">
    <property type="term" value="C:fungal-type vacuole membrane"/>
    <property type="evidence" value="ECO:0007669"/>
    <property type="project" value="TreeGrafter"/>
</dbReference>
<evidence type="ECO:0000256" key="8">
    <source>
        <dbReference type="SAM" id="SignalP"/>
    </source>
</evidence>
<feature type="chain" id="PRO_5042873873" description="tRNA(Phe) 7-[(3-amino-3-carboxypropyl)-4-demethylwyosine(37)-N(4)]-methyltransferase" evidence="8">
    <location>
        <begin position="27"/>
        <end position="698"/>
    </location>
</feature>
<feature type="region of interest" description="Disordered" evidence="7">
    <location>
        <begin position="642"/>
        <end position="698"/>
    </location>
</feature>
<dbReference type="PANTHER" id="PTHR10900">
    <property type="entry name" value="PERIOSTIN-RELATED"/>
    <property type="match status" value="1"/>
</dbReference>
<gene>
    <name evidence="10" type="ORF">QBC35DRAFT_380858</name>
</gene>
<evidence type="ECO:0000256" key="6">
    <source>
        <dbReference type="ARBA" id="ARBA00049202"/>
    </source>
</evidence>
<reference evidence="10" key="1">
    <citation type="journal article" date="2023" name="Mol. Phylogenet. Evol.">
        <title>Genome-scale phylogeny and comparative genomics of the fungal order Sordariales.</title>
        <authorList>
            <person name="Hensen N."/>
            <person name="Bonometti L."/>
            <person name="Westerberg I."/>
            <person name="Brannstrom I.O."/>
            <person name="Guillou S."/>
            <person name="Cros-Aarteil S."/>
            <person name="Calhoun S."/>
            <person name="Haridas S."/>
            <person name="Kuo A."/>
            <person name="Mondo S."/>
            <person name="Pangilinan J."/>
            <person name="Riley R."/>
            <person name="LaButti K."/>
            <person name="Andreopoulos B."/>
            <person name="Lipzen A."/>
            <person name="Chen C."/>
            <person name="Yan M."/>
            <person name="Daum C."/>
            <person name="Ng V."/>
            <person name="Clum A."/>
            <person name="Steindorff A."/>
            <person name="Ohm R.A."/>
            <person name="Martin F."/>
            <person name="Silar P."/>
            <person name="Natvig D.O."/>
            <person name="Lalanne C."/>
            <person name="Gautier V."/>
            <person name="Ament-Velasquez S.L."/>
            <person name="Kruys A."/>
            <person name="Hutchinson M.I."/>
            <person name="Powell A.J."/>
            <person name="Barry K."/>
            <person name="Miller A.N."/>
            <person name="Grigoriev I.V."/>
            <person name="Debuchy R."/>
            <person name="Gladieux P."/>
            <person name="Hiltunen Thoren M."/>
            <person name="Johannesson H."/>
        </authorList>
    </citation>
    <scope>NUCLEOTIDE SEQUENCE</scope>
    <source>
        <strain evidence="10">PSN309</strain>
    </source>
</reference>
<evidence type="ECO:0000256" key="5">
    <source>
        <dbReference type="ARBA" id="ARBA00022694"/>
    </source>
</evidence>
<organism evidence="10 11">
    <name type="scientific">Podospora australis</name>
    <dbReference type="NCBI Taxonomy" id="1536484"/>
    <lineage>
        <taxon>Eukaryota</taxon>
        <taxon>Fungi</taxon>
        <taxon>Dikarya</taxon>
        <taxon>Ascomycota</taxon>
        <taxon>Pezizomycotina</taxon>
        <taxon>Sordariomycetes</taxon>
        <taxon>Sordariomycetidae</taxon>
        <taxon>Sordariales</taxon>
        <taxon>Podosporaceae</taxon>
        <taxon>Podospora</taxon>
    </lineage>
</organism>
<keyword evidence="4" id="KW-0949">S-adenosyl-L-methionine</keyword>
<evidence type="ECO:0000313" key="10">
    <source>
        <dbReference type="EMBL" id="KAK4189209.1"/>
    </source>
</evidence>
<keyword evidence="11" id="KW-1185">Reference proteome</keyword>
<keyword evidence="5" id="KW-0819">tRNA processing</keyword>
<feature type="domain" description="FAS1" evidence="9">
    <location>
        <begin position="164"/>
        <end position="300"/>
    </location>
</feature>
<dbReference type="PROSITE" id="PS50213">
    <property type="entry name" value="FAS1"/>
    <property type="match status" value="2"/>
</dbReference>
<evidence type="ECO:0000256" key="7">
    <source>
        <dbReference type="SAM" id="MobiDB-lite"/>
    </source>
</evidence>
<name>A0AAN6WW26_9PEZI</name>
<evidence type="ECO:0000259" key="9">
    <source>
        <dbReference type="PROSITE" id="PS50213"/>
    </source>
</evidence>
<sequence length="698" mass="74323">MRYPSYLLRLGLLACTSAQSLTTVLANNNATLSTLTTLLGLVPEVVQTLSAAQNVTIFAPSDPAFANLFARNPRSAELMRNPRALAGVLQYHVLVGKLLSTDFSATPKFPATLLAAPFANVTGGQKVQLALVNNTASVFSGYKQPASVVTADLEFDGNNVLHIIDTVLTVPASPGQTATNVGLTSLAGALASARLIGGIHSLRDITIFAPSNDAFRAIGSALGSIEATGLANILGYHVLTGTAWFSTDLLSADQMVLSTLQGPNVTVRRDGSNLFVNSAKVVLADVLTSNGVVHVLDTVLNPSNTTATPDPAATTQVPAFAGVSAVGDAPFTSGIMPTATFTPATKMKSTLPAPSAGFTARKNKILSDLAVPLDEYTDASPKGSVDIGIRDLIDEINAREGFVTTSSCAGRVSVYLEGHKPSSSASSSSKNNHHDEPETIVTSSAGGKGGGEWLFVSHDPVPFSGNYAELFGLGLARQTPPSGGDEVAGNKTEEKEEEEEYRLIRFKFEPMVCSEVPMLTRWQILHVLTASHEHAQLVIQAGMEAGFRETGAVSLLPKKPEEDPTPIVAVRSMGLSLESMVGMQDAAGNRWSLLGESSGYYLQQLVRTSHKLYAENQRRIARFRAALDRSLDFEAADVKKKKKKGEDWEDAETRRERKRLEGLQKREEVLRARQSQAAATGDAQPSGKDLMLAQPDVL</sequence>
<dbReference type="InterPro" id="IPR000782">
    <property type="entry name" value="FAS1_domain"/>
</dbReference>
<reference evidence="10" key="2">
    <citation type="submission" date="2023-05" db="EMBL/GenBank/DDBJ databases">
        <authorList>
            <consortium name="Lawrence Berkeley National Laboratory"/>
            <person name="Steindorff A."/>
            <person name="Hensen N."/>
            <person name="Bonometti L."/>
            <person name="Westerberg I."/>
            <person name="Brannstrom I.O."/>
            <person name="Guillou S."/>
            <person name="Cros-Aarteil S."/>
            <person name="Calhoun S."/>
            <person name="Haridas S."/>
            <person name="Kuo A."/>
            <person name="Mondo S."/>
            <person name="Pangilinan J."/>
            <person name="Riley R."/>
            <person name="Labutti K."/>
            <person name="Andreopoulos B."/>
            <person name="Lipzen A."/>
            <person name="Chen C."/>
            <person name="Yanf M."/>
            <person name="Daum C."/>
            <person name="Ng V."/>
            <person name="Clum A."/>
            <person name="Ohm R."/>
            <person name="Martin F."/>
            <person name="Silar P."/>
            <person name="Natvig D."/>
            <person name="Lalanne C."/>
            <person name="Gautier V."/>
            <person name="Ament-Velasquez S.L."/>
            <person name="Kruys A."/>
            <person name="Hutchinson M.I."/>
            <person name="Powell A.J."/>
            <person name="Barry K."/>
            <person name="Miller A.N."/>
            <person name="Grigoriev I.V."/>
            <person name="Debuchy R."/>
            <person name="Gladieux P."/>
            <person name="Thoren M.H."/>
            <person name="Johannesson H."/>
        </authorList>
    </citation>
    <scope>NUCLEOTIDE SEQUENCE</scope>
    <source>
        <strain evidence="10">PSN309</strain>
    </source>
</reference>
<comment type="catalytic activity">
    <reaction evidence="6">
        <text>4-demethyl-7-[(3S)-3-amino-3-carboxypropyl]wyosine(37) in tRNA(Phe) + S-adenosyl-L-methionine = 7-[(3S)-3-amino-3-carboxypropyl]wyosine(37) in tRNA(Phe) + S-adenosyl-L-homocysteine + H(+)</text>
        <dbReference type="Rhea" id="RHEA:36635"/>
        <dbReference type="Rhea" id="RHEA-COMP:10378"/>
        <dbReference type="Rhea" id="RHEA-COMP:10379"/>
        <dbReference type="ChEBI" id="CHEBI:15378"/>
        <dbReference type="ChEBI" id="CHEBI:57856"/>
        <dbReference type="ChEBI" id="CHEBI:59789"/>
        <dbReference type="ChEBI" id="CHEBI:73543"/>
        <dbReference type="ChEBI" id="CHEBI:73550"/>
        <dbReference type="EC" id="2.1.1.282"/>
    </reaction>
</comment>
<dbReference type="Pfam" id="PF02469">
    <property type="entry name" value="Fasciclin"/>
    <property type="match status" value="2"/>
</dbReference>
<dbReference type="EMBL" id="MU864378">
    <property type="protein sequence ID" value="KAK4189209.1"/>
    <property type="molecule type" value="Genomic_DNA"/>
</dbReference>
<feature type="region of interest" description="Disordered" evidence="7">
    <location>
        <begin position="477"/>
        <end position="496"/>
    </location>
</feature>
<dbReference type="EC" id="2.1.1.282" evidence="1"/>